<keyword evidence="4" id="KW-1185">Reference proteome</keyword>
<evidence type="ECO:0008006" key="5">
    <source>
        <dbReference type="Google" id="ProtNLM"/>
    </source>
</evidence>
<feature type="compositionally biased region" description="Acidic residues" evidence="1">
    <location>
        <begin position="176"/>
        <end position="185"/>
    </location>
</feature>
<dbReference type="AlphaFoldDB" id="A0A1U7CKR3"/>
<name>A0A1U7CKR3_9BACT</name>
<dbReference type="KEGG" id="pbor:BSF38_00943"/>
<feature type="region of interest" description="Disordered" evidence="1">
    <location>
        <begin position="158"/>
        <end position="185"/>
    </location>
</feature>
<gene>
    <name evidence="3" type="ORF">BSF38_00943</name>
</gene>
<feature type="region of interest" description="Disordered" evidence="1">
    <location>
        <begin position="89"/>
        <end position="123"/>
    </location>
</feature>
<evidence type="ECO:0000256" key="1">
    <source>
        <dbReference type="SAM" id="MobiDB-lite"/>
    </source>
</evidence>
<feature type="compositionally biased region" description="Basic and acidic residues" evidence="1">
    <location>
        <begin position="114"/>
        <end position="123"/>
    </location>
</feature>
<dbReference type="Proteomes" id="UP000186309">
    <property type="component" value="Chromosome"/>
</dbReference>
<dbReference type="PROSITE" id="PS51318">
    <property type="entry name" value="TAT"/>
    <property type="match status" value="1"/>
</dbReference>
<dbReference type="OrthoDB" id="258772at2"/>
<keyword evidence="2" id="KW-0732">Signal</keyword>
<reference evidence="4" key="1">
    <citation type="submission" date="2016-12" db="EMBL/GenBank/DDBJ databases">
        <title>Comparative genomics of four Isosphaeraceae planctomycetes: a common pool of plasmids and glycoside hydrolase genes.</title>
        <authorList>
            <person name="Ivanova A."/>
        </authorList>
    </citation>
    <scope>NUCLEOTIDE SEQUENCE [LARGE SCALE GENOMIC DNA]</scope>
    <source>
        <strain evidence="4">PX4</strain>
    </source>
</reference>
<dbReference type="RefSeq" id="WP_076343688.1">
    <property type="nucleotide sequence ID" value="NZ_CP019082.1"/>
</dbReference>
<protein>
    <recommendedName>
        <fullName evidence="5">Cytochrome c domain-containing protein</fullName>
    </recommendedName>
</protein>
<organism evidence="3 4">
    <name type="scientific">Paludisphaera borealis</name>
    <dbReference type="NCBI Taxonomy" id="1387353"/>
    <lineage>
        <taxon>Bacteria</taxon>
        <taxon>Pseudomonadati</taxon>
        <taxon>Planctomycetota</taxon>
        <taxon>Planctomycetia</taxon>
        <taxon>Isosphaerales</taxon>
        <taxon>Isosphaeraceae</taxon>
        <taxon>Paludisphaera</taxon>
    </lineage>
</organism>
<dbReference type="EMBL" id="CP019082">
    <property type="protein sequence ID" value="APW59519.1"/>
    <property type="molecule type" value="Genomic_DNA"/>
</dbReference>
<dbReference type="InterPro" id="IPR006311">
    <property type="entry name" value="TAT_signal"/>
</dbReference>
<sequence length="185" mass="19561">MKTRLRVLGLAAAVSGLSSAAFAVGPTPAPAQPPTMSAIAGKMNVVVGSLAKTVTGEPVQKDQKVILRNLDALIAALEKECQACKNGMAGNRPKRPAPDSNIHGGTGGIGDLVEPGKGDKDWTKLTPRERDRILQSMSEGFPPEYRTVLERYYRRLAEEKTTKPGAEAADAKADADAEGDAPDIR</sequence>
<evidence type="ECO:0000313" key="4">
    <source>
        <dbReference type="Proteomes" id="UP000186309"/>
    </source>
</evidence>
<proteinExistence type="predicted"/>
<dbReference type="STRING" id="1387353.BSF38_00943"/>
<evidence type="ECO:0000313" key="3">
    <source>
        <dbReference type="EMBL" id="APW59519.1"/>
    </source>
</evidence>
<feature type="chain" id="PRO_5013137948" description="Cytochrome c domain-containing protein" evidence="2">
    <location>
        <begin position="24"/>
        <end position="185"/>
    </location>
</feature>
<accession>A0A1U7CKR3</accession>
<feature type="signal peptide" evidence="2">
    <location>
        <begin position="1"/>
        <end position="23"/>
    </location>
</feature>
<evidence type="ECO:0000256" key="2">
    <source>
        <dbReference type="SAM" id="SignalP"/>
    </source>
</evidence>